<dbReference type="EMBL" id="AP028909">
    <property type="protein sequence ID" value="BES89501.1"/>
    <property type="molecule type" value="Genomic_DNA"/>
</dbReference>
<keyword evidence="3" id="KW-1185">Reference proteome</keyword>
<organism evidence="2 3">
    <name type="scientific">Nesidiocoris tenuis</name>
    <dbReference type="NCBI Taxonomy" id="355587"/>
    <lineage>
        <taxon>Eukaryota</taxon>
        <taxon>Metazoa</taxon>
        <taxon>Ecdysozoa</taxon>
        <taxon>Arthropoda</taxon>
        <taxon>Hexapoda</taxon>
        <taxon>Insecta</taxon>
        <taxon>Pterygota</taxon>
        <taxon>Neoptera</taxon>
        <taxon>Paraneoptera</taxon>
        <taxon>Hemiptera</taxon>
        <taxon>Heteroptera</taxon>
        <taxon>Panheteroptera</taxon>
        <taxon>Cimicomorpha</taxon>
        <taxon>Miridae</taxon>
        <taxon>Dicyphina</taxon>
        <taxon>Nesidiocoris</taxon>
    </lineage>
</organism>
<feature type="region of interest" description="Disordered" evidence="1">
    <location>
        <begin position="22"/>
        <end position="49"/>
    </location>
</feature>
<sequence>MTGIFEMETGTLGAQRVAGEGLGAQHQLNPDDPSAIGRRRAGHSESAGGGRCLRVDSHAGYSAYYQRLLVGF</sequence>
<dbReference type="Proteomes" id="UP001307889">
    <property type="component" value="Chromosome 1"/>
</dbReference>
<protein>
    <submittedName>
        <fullName evidence="2">Uncharacterized protein</fullName>
    </submittedName>
</protein>
<accession>A0ABN7AB09</accession>
<proteinExistence type="predicted"/>
<reference evidence="2 3" key="1">
    <citation type="submission" date="2023-09" db="EMBL/GenBank/DDBJ databases">
        <title>Nesidiocoris tenuis whole genome shotgun sequence.</title>
        <authorList>
            <person name="Shibata T."/>
            <person name="Shimoda M."/>
            <person name="Kobayashi T."/>
            <person name="Uehara T."/>
        </authorList>
    </citation>
    <scope>NUCLEOTIDE SEQUENCE [LARGE SCALE GENOMIC DNA]</scope>
    <source>
        <strain evidence="2 3">Japan</strain>
    </source>
</reference>
<name>A0ABN7AB09_9HEMI</name>
<evidence type="ECO:0000313" key="2">
    <source>
        <dbReference type="EMBL" id="BES89501.1"/>
    </source>
</evidence>
<evidence type="ECO:0000313" key="3">
    <source>
        <dbReference type="Proteomes" id="UP001307889"/>
    </source>
</evidence>
<gene>
    <name evidence="2" type="ORF">NTJ_02308</name>
</gene>
<evidence type="ECO:0000256" key="1">
    <source>
        <dbReference type="SAM" id="MobiDB-lite"/>
    </source>
</evidence>